<evidence type="ECO:0000259" key="2">
    <source>
        <dbReference type="PROSITE" id="PS50089"/>
    </source>
</evidence>
<dbReference type="InterPro" id="IPR013083">
    <property type="entry name" value="Znf_RING/FYVE/PHD"/>
</dbReference>
<protein>
    <recommendedName>
        <fullName evidence="2">RING-type domain-containing protein</fullName>
    </recommendedName>
</protein>
<dbReference type="GO" id="GO:0008270">
    <property type="term" value="F:zinc ion binding"/>
    <property type="evidence" value="ECO:0007669"/>
    <property type="project" value="UniProtKB-KW"/>
</dbReference>
<evidence type="ECO:0000256" key="1">
    <source>
        <dbReference type="PROSITE-ProRule" id="PRU00175"/>
    </source>
</evidence>
<sequence length="826" mass="94564">MSNPQPTIMPRRGLPGYPAAPLPGITTFPIINPDGKAYDDFLDYFRQQMPPNRKKVVWDDFQNSYWPEVRPEGSVQLFDNMLTHPDGHIISAETDPVPFQIVAGLEQALKAMDPADTNNLVARQIKEILSYWYGANSMKALDRFLDARQSFLRQWPEGDGRNLLDPSVNVDEERDLYLEWYFRRLFTRVLHLPGLLTFRQDPDNPTNMTRVNDLVSVFLSSKLLLELEHEKVESLEWVESGEEFDWDQTDPRHNYMMWIYLSREIIDTALKNAFDATKVPLGPVIAMAAAAAERGEPFDEETIVDNNVKFAGLPMLEKIGQTMNTALDENPFERLLLQLLDKENTFESSLSVEHVEDKLITKQISVIDEENVARGPFSMDRAEAIREKIEPSILKMMQDISSINRQRRNHRLFRDWHMGHRPWIKLFQIYDSNLAGFTWLAGPIRTFTNHTNISLIDDDPIDGNWHHPSSYKNLAFQLFDVVPVDLASEKNIDYLQECKICKLAMVAEGSKPKRFKPTHPKSRFAKFYNENSPLAHTVMRLLCGHHFHVTCIIGYWDLAFQYTHTCPECQMTAPLNWEIVALPPLDYAPPTPDNPHPGNTFAHNTYAHHRATLMFGALEQTMTSKKLYDLPTQRDFTNVTGPKGSRPRPGTREEKFKAGLDRIAAEYWVRENMCNLAYEDNPVRWESQRYPAGKRPFLEMDDNTDLTPQRGAVFNAMTLATGSVNVAPMGSGLAGAQALGTSLFSWYVSSKLTNLGRTLGSRYMASQYQPFPDLPNYNPDVYDYDSERILQGTRFQPVVEAAVMRKRRRTRDTAFRAAAKAQGNTI</sequence>
<dbReference type="PROSITE" id="PS50089">
    <property type="entry name" value="ZF_RING_2"/>
    <property type="match status" value="1"/>
</dbReference>
<evidence type="ECO:0000313" key="4">
    <source>
        <dbReference type="Proteomes" id="UP000070700"/>
    </source>
</evidence>
<keyword evidence="1" id="KW-0479">Metal-binding</keyword>
<dbReference type="Proteomes" id="UP000070700">
    <property type="component" value="Unassembled WGS sequence"/>
</dbReference>
<organism evidence="3 4">
    <name type="scientific">Mollisia scopiformis</name>
    <name type="common">Conifer needle endophyte fungus</name>
    <name type="synonym">Phialocephala scopiformis</name>
    <dbReference type="NCBI Taxonomy" id="149040"/>
    <lineage>
        <taxon>Eukaryota</taxon>
        <taxon>Fungi</taxon>
        <taxon>Dikarya</taxon>
        <taxon>Ascomycota</taxon>
        <taxon>Pezizomycotina</taxon>
        <taxon>Leotiomycetes</taxon>
        <taxon>Helotiales</taxon>
        <taxon>Mollisiaceae</taxon>
        <taxon>Mollisia</taxon>
    </lineage>
</organism>
<proteinExistence type="predicted"/>
<name>A0A194WWU0_MOLSC</name>
<dbReference type="InterPro" id="IPR001841">
    <property type="entry name" value="Znf_RING"/>
</dbReference>
<dbReference type="RefSeq" id="XP_018066798.1">
    <property type="nucleotide sequence ID" value="XM_018205831.1"/>
</dbReference>
<gene>
    <name evidence="3" type="ORF">LY89DRAFT_207546</name>
</gene>
<dbReference type="SMART" id="SM00184">
    <property type="entry name" value="RING"/>
    <property type="match status" value="1"/>
</dbReference>
<dbReference type="Gene3D" id="3.30.40.10">
    <property type="entry name" value="Zinc/RING finger domain, C3HC4 (zinc finger)"/>
    <property type="match status" value="1"/>
</dbReference>
<reference evidence="3 4" key="1">
    <citation type="submission" date="2015-10" db="EMBL/GenBank/DDBJ databases">
        <title>Full genome of DAOMC 229536 Phialocephala scopiformis, a fungal endophyte of spruce producing the potent anti-insectan compound rugulosin.</title>
        <authorList>
            <consortium name="DOE Joint Genome Institute"/>
            <person name="Walker A.K."/>
            <person name="Frasz S.L."/>
            <person name="Seifert K.A."/>
            <person name="Miller J.D."/>
            <person name="Mondo S.J."/>
            <person name="Labutti K."/>
            <person name="Lipzen A."/>
            <person name="Dockter R."/>
            <person name="Kennedy M."/>
            <person name="Grigoriev I.V."/>
            <person name="Spatafora J.W."/>
        </authorList>
    </citation>
    <scope>NUCLEOTIDE SEQUENCE [LARGE SCALE GENOMIC DNA]</scope>
    <source>
        <strain evidence="3 4">CBS 120377</strain>
    </source>
</reference>
<dbReference type="GeneID" id="28815557"/>
<evidence type="ECO:0000313" key="3">
    <source>
        <dbReference type="EMBL" id="KUJ12443.1"/>
    </source>
</evidence>
<dbReference type="SUPFAM" id="SSF57850">
    <property type="entry name" value="RING/U-box"/>
    <property type="match status" value="1"/>
</dbReference>
<keyword evidence="1" id="KW-0862">Zinc</keyword>
<dbReference type="InParanoid" id="A0A194WWU0"/>
<dbReference type="OrthoDB" id="1681166at2759"/>
<dbReference type="AlphaFoldDB" id="A0A194WWU0"/>
<feature type="domain" description="RING-type" evidence="2">
    <location>
        <begin position="498"/>
        <end position="570"/>
    </location>
</feature>
<keyword evidence="4" id="KW-1185">Reference proteome</keyword>
<keyword evidence="1" id="KW-0863">Zinc-finger</keyword>
<dbReference type="EMBL" id="KQ947424">
    <property type="protein sequence ID" value="KUJ12443.1"/>
    <property type="molecule type" value="Genomic_DNA"/>
</dbReference>
<accession>A0A194WWU0</accession>
<dbReference type="KEGG" id="psco:LY89DRAFT_207546"/>